<name>A0A4R1S4N5_HYDET</name>
<dbReference type="EMBL" id="SLUN01000004">
    <property type="protein sequence ID" value="TCL74253.1"/>
    <property type="molecule type" value="Genomic_DNA"/>
</dbReference>
<sequence length="29" mass="3506">MEDQQVFFHFLRRLGEFPVTKLVTGFFIC</sequence>
<organism evidence="1 2">
    <name type="scientific">Hydrogenispora ethanolica</name>
    <dbReference type="NCBI Taxonomy" id="1082276"/>
    <lineage>
        <taxon>Bacteria</taxon>
        <taxon>Bacillati</taxon>
        <taxon>Bacillota</taxon>
        <taxon>Hydrogenispora</taxon>
    </lineage>
</organism>
<reference evidence="1 2" key="1">
    <citation type="submission" date="2019-03" db="EMBL/GenBank/DDBJ databases">
        <title>Genomic Encyclopedia of Type Strains, Phase IV (KMG-IV): sequencing the most valuable type-strain genomes for metagenomic binning, comparative biology and taxonomic classification.</title>
        <authorList>
            <person name="Goeker M."/>
        </authorList>
    </citation>
    <scope>NUCLEOTIDE SEQUENCE [LARGE SCALE GENOMIC DNA]</scope>
    <source>
        <strain evidence="1 2">LX-B</strain>
    </source>
</reference>
<proteinExistence type="predicted"/>
<keyword evidence="2" id="KW-1185">Reference proteome</keyword>
<evidence type="ECO:0000313" key="1">
    <source>
        <dbReference type="EMBL" id="TCL74253.1"/>
    </source>
</evidence>
<accession>A0A4R1S4N5</accession>
<dbReference type="Proteomes" id="UP000295008">
    <property type="component" value="Unassembled WGS sequence"/>
</dbReference>
<protein>
    <submittedName>
        <fullName evidence="1">Uncharacterized protein</fullName>
    </submittedName>
</protein>
<dbReference type="AlphaFoldDB" id="A0A4R1S4N5"/>
<evidence type="ECO:0000313" key="2">
    <source>
        <dbReference type="Proteomes" id="UP000295008"/>
    </source>
</evidence>
<comment type="caution">
    <text evidence="1">The sequence shown here is derived from an EMBL/GenBank/DDBJ whole genome shotgun (WGS) entry which is preliminary data.</text>
</comment>
<gene>
    <name evidence="1" type="ORF">EDC14_1004191</name>
</gene>